<dbReference type="PANTHER" id="PTHR30023:SF0">
    <property type="entry name" value="PENICILLIN-SENSITIVE CARBOXYPEPTIDASE A"/>
    <property type="match status" value="1"/>
</dbReference>
<comment type="caution">
    <text evidence="4">The sequence shown here is derived from an EMBL/GenBank/DDBJ whole genome shotgun (WGS) entry which is preliminary data.</text>
</comment>
<dbReference type="SUPFAM" id="SSF56601">
    <property type="entry name" value="beta-lactamase/transpeptidase-like"/>
    <property type="match status" value="1"/>
</dbReference>
<dbReference type="NCBIfam" id="TIGR00666">
    <property type="entry name" value="PBP4"/>
    <property type="match status" value="1"/>
</dbReference>
<protein>
    <submittedName>
        <fullName evidence="4">D-alanyl-D-alanine carboxypeptidase/D-alanyl-D-alanine-endopeptidase (Penicillin-binding protein 4)</fullName>
    </submittedName>
</protein>
<evidence type="ECO:0000313" key="4">
    <source>
        <dbReference type="EMBL" id="TCW24067.1"/>
    </source>
</evidence>
<evidence type="ECO:0000313" key="5">
    <source>
        <dbReference type="Proteomes" id="UP000295805"/>
    </source>
</evidence>
<keyword evidence="4" id="KW-0121">Carboxypeptidase</keyword>
<dbReference type="GO" id="GO:0004185">
    <property type="term" value="F:serine-type carboxypeptidase activity"/>
    <property type="evidence" value="ECO:0007669"/>
    <property type="project" value="InterPro"/>
</dbReference>
<dbReference type="Proteomes" id="UP000295805">
    <property type="component" value="Unassembled WGS sequence"/>
</dbReference>
<evidence type="ECO:0000256" key="3">
    <source>
        <dbReference type="SAM" id="Phobius"/>
    </source>
</evidence>
<keyword evidence="3" id="KW-0812">Transmembrane</keyword>
<sequence>MDRCGGRAGVREVGRVTERGVWRGRGLVWRAGVVLVVVAVLVAGLVAAALVTDVDQRGGLIGDTSSDAAYDVNPGLLPADGSAPMPDPAALKRILTPLAQDPAVGDLTASVVDDATGQVLWEVRPREAKVPASTTKLLTAVAAMLQLPPDARVDTTLARGAEPDTLVVVPGGDPTMSGGAKPGPLFPGAATVVQAADVVRAAGMTPARIVVAPGPYTGPRMGPNWVPAEIAAGNVAPVDAWMLDAGRLDPADEYSPRSTEPALAAGRALARELGVDPERVKVSETAVETGGELGRVSSAPLTERVRSMLVYSDNVLAETICREVALERDPDRPAGFAQGTAAVVDTLAEHGLDMTGVRLDDCSGMSSGNRLSAAALTDVLRTAAAPDATREMRDLLDTLPVAAGSGTLADRFTGPAEAGAGWVRAKTGTLSGTSALAGTVTSADGRSMSFALLSSGTDPSVARPVLDRIAAELRTCGCR</sequence>
<dbReference type="Gene3D" id="3.40.710.10">
    <property type="entry name" value="DD-peptidase/beta-lactamase superfamily"/>
    <property type="match status" value="2"/>
</dbReference>
<dbReference type="GO" id="GO:0000270">
    <property type="term" value="P:peptidoglycan metabolic process"/>
    <property type="evidence" value="ECO:0007669"/>
    <property type="project" value="TreeGrafter"/>
</dbReference>
<dbReference type="EMBL" id="SMCX01000008">
    <property type="protein sequence ID" value="TCW24067.1"/>
    <property type="molecule type" value="Genomic_DNA"/>
</dbReference>
<reference evidence="4 5" key="1">
    <citation type="submission" date="2019-03" db="EMBL/GenBank/DDBJ databases">
        <title>Root nodule microbial communities of legume samples collected from USA, Mexico and Botswana.</title>
        <authorList>
            <person name="Hirsch A."/>
        </authorList>
    </citation>
    <scope>NUCLEOTIDE SEQUENCE [LARGE SCALE GENOMIC DNA]</scope>
    <source>
        <strain evidence="4 5">55</strain>
    </source>
</reference>
<evidence type="ECO:0000256" key="2">
    <source>
        <dbReference type="ARBA" id="ARBA00022801"/>
    </source>
</evidence>
<dbReference type="AlphaFoldDB" id="A0A4R3ZUP3"/>
<dbReference type="Pfam" id="PF02113">
    <property type="entry name" value="Peptidase_S13"/>
    <property type="match status" value="2"/>
</dbReference>
<keyword evidence="3" id="KW-1133">Transmembrane helix</keyword>
<dbReference type="InterPro" id="IPR000667">
    <property type="entry name" value="Peptidase_S13"/>
</dbReference>
<keyword evidence="3" id="KW-0472">Membrane</keyword>
<dbReference type="PANTHER" id="PTHR30023">
    <property type="entry name" value="D-ALANYL-D-ALANINE CARBOXYPEPTIDASE"/>
    <property type="match status" value="1"/>
</dbReference>
<name>A0A4R3ZUP3_9ACTN</name>
<feature type="transmembrane region" description="Helical" evidence="3">
    <location>
        <begin position="27"/>
        <end position="51"/>
    </location>
</feature>
<dbReference type="InterPro" id="IPR012338">
    <property type="entry name" value="Beta-lactam/transpept-like"/>
</dbReference>
<proteinExistence type="inferred from homology"/>
<gene>
    <name evidence="4" type="ORF">EDD19_1083</name>
</gene>
<evidence type="ECO:0000256" key="1">
    <source>
        <dbReference type="ARBA" id="ARBA00006096"/>
    </source>
</evidence>
<keyword evidence="4" id="KW-0645">Protease</keyword>
<accession>A0A4R3ZUP3</accession>
<organism evidence="4 5">
    <name type="scientific">Dietzia cinnamea</name>
    <dbReference type="NCBI Taxonomy" id="321318"/>
    <lineage>
        <taxon>Bacteria</taxon>
        <taxon>Bacillati</taxon>
        <taxon>Actinomycetota</taxon>
        <taxon>Actinomycetes</taxon>
        <taxon>Mycobacteriales</taxon>
        <taxon>Dietziaceae</taxon>
        <taxon>Dietzia</taxon>
    </lineage>
</organism>
<dbReference type="GO" id="GO:0006508">
    <property type="term" value="P:proteolysis"/>
    <property type="evidence" value="ECO:0007669"/>
    <property type="project" value="InterPro"/>
</dbReference>
<dbReference type="PRINTS" id="PR00922">
    <property type="entry name" value="DADACBPTASE3"/>
</dbReference>
<keyword evidence="2" id="KW-0378">Hydrolase</keyword>
<comment type="similarity">
    <text evidence="1">Belongs to the peptidase S13 family.</text>
</comment>